<dbReference type="EMBL" id="WBOF01000001">
    <property type="protein sequence ID" value="MQS14891.1"/>
    <property type="molecule type" value="Genomic_DNA"/>
</dbReference>
<dbReference type="GO" id="GO:0003989">
    <property type="term" value="F:acetyl-CoA carboxylase activity"/>
    <property type="evidence" value="ECO:0007669"/>
    <property type="project" value="InterPro"/>
</dbReference>
<dbReference type="Proteomes" id="UP000450000">
    <property type="component" value="Unassembled WGS sequence"/>
</dbReference>
<name>A0A6N7KTY6_9ACTN</name>
<sequence length="72" mass="7617">MQCSAGRDGAERAGVDGLRVERGSVADDELAAVTVVLIAALRRRRPAAAGWPAAGRARWRAVGYRAPGAWDE</sequence>
<keyword evidence="2" id="KW-1185">Reference proteome</keyword>
<evidence type="ECO:0000313" key="1">
    <source>
        <dbReference type="EMBL" id="MQS14891.1"/>
    </source>
</evidence>
<dbReference type="InterPro" id="IPR032716">
    <property type="entry name" value="ACC_epsilon"/>
</dbReference>
<reference evidence="1 2" key="1">
    <citation type="submission" date="2019-09" db="EMBL/GenBank/DDBJ databases">
        <title>Genome Sequences of Streptomyces kaniharaensis ATCC 21070.</title>
        <authorList>
            <person name="Zhu W."/>
            <person name="De Crecy-Lagard V."/>
            <person name="Richards N.G."/>
        </authorList>
    </citation>
    <scope>NUCLEOTIDE SEQUENCE [LARGE SCALE GENOMIC DNA]</scope>
    <source>
        <strain evidence="1 2">SF-557</strain>
    </source>
</reference>
<dbReference type="Pfam" id="PF13822">
    <property type="entry name" value="ACC_epsilon"/>
    <property type="match status" value="1"/>
</dbReference>
<gene>
    <name evidence="1" type="ORF">F7Q99_22165</name>
</gene>
<evidence type="ECO:0000313" key="2">
    <source>
        <dbReference type="Proteomes" id="UP000450000"/>
    </source>
</evidence>
<protein>
    <submittedName>
        <fullName evidence="1">Acyl-CoA carboxylase subunit epsilon</fullName>
    </submittedName>
</protein>
<dbReference type="GO" id="GO:0004658">
    <property type="term" value="F:propionyl-CoA carboxylase activity"/>
    <property type="evidence" value="ECO:0007669"/>
    <property type="project" value="InterPro"/>
</dbReference>
<proteinExistence type="predicted"/>
<comment type="caution">
    <text evidence="1">The sequence shown here is derived from an EMBL/GenBank/DDBJ whole genome shotgun (WGS) entry which is preliminary data.</text>
</comment>
<accession>A0A6N7KTY6</accession>
<organism evidence="1 2">
    <name type="scientific">Streptomyces kaniharaensis</name>
    <dbReference type="NCBI Taxonomy" id="212423"/>
    <lineage>
        <taxon>Bacteria</taxon>
        <taxon>Bacillati</taxon>
        <taxon>Actinomycetota</taxon>
        <taxon>Actinomycetes</taxon>
        <taxon>Kitasatosporales</taxon>
        <taxon>Streptomycetaceae</taxon>
        <taxon>Streptomyces</taxon>
    </lineage>
</organism>
<dbReference type="AlphaFoldDB" id="A0A6N7KTY6"/>